<keyword evidence="1" id="KW-1133">Transmembrane helix</keyword>
<gene>
    <name evidence="2" type="ORF">S01H1_31298</name>
</gene>
<accession>X0T826</accession>
<evidence type="ECO:0000313" key="2">
    <source>
        <dbReference type="EMBL" id="GAF89359.1"/>
    </source>
</evidence>
<sequence>MKIEIKILKELWKELRVFLFCALIVLTVGLCCAHWLGIQFGEWLYDTYK</sequence>
<organism evidence="2">
    <name type="scientific">marine sediment metagenome</name>
    <dbReference type="NCBI Taxonomy" id="412755"/>
    <lineage>
        <taxon>unclassified sequences</taxon>
        <taxon>metagenomes</taxon>
        <taxon>ecological metagenomes</taxon>
    </lineage>
</organism>
<feature type="transmembrane region" description="Helical" evidence="1">
    <location>
        <begin position="15"/>
        <end position="36"/>
    </location>
</feature>
<name>X0T826_9ZZZZ</name>
<keyword evidence="1" id="KW-0472">Membrane</keyword>
<dbReference type="EMBL" id="BARS01019302">
    <property type="protein sequence ID" value="GAF89359.1"/>
    <property type="molecule type" value="Genomic_DNA"/>
</dbReference>
<evidence type="ECO:0000256" key="1">
    <source>
        <dbReference type="SAM" id="Phobius"/>
    </source>
</evidence>
<comment type="caution">
    <text evidence="2">The sequence shown here is derived from an EMBL/GenBank/DDBJ whole genome shotgun (WGS) entry which is preliminary data.</text>
</comment>
<dbReference type="AlphaFoldDB" id="X0T826"/>
<proteinExistence type="predicted"/>
<protein>
    <submittedName>
        <fullName evidence="2">Uncharacterized protein</fullName>
    </submittedName>
</protein>
<keyword evidence="1" id="KW-0812">Transmembrane</keyword>
<reference evidence="2" key="1">
    <citation type="journal article" date="2014" name="Front. Microbiol.">
        <title>High frequency of phylogenetically diverse reductive dehalogenase-homologous genes in deep subseafloor sedimentary metagenomes.</title>
        <authorList>
            <person name="Kawai M."/>
            <person name="Futagami T."/>
            <person name="Toyoda A."/>
            <person name="Takaki Y."/>
            <person name="Nishi S."/>
            <person name="Hori S."/>
            <person name="Arai W."/>
            <person name="Tsubouchi T."/>
            <person name="Morono Y."/>
            <person name="Uchiyama I."/>
            <person name="Ito T."/>
            <person name="Fujiyama A."/>
            <person name="Inagaki F."/>
            <person name="Takami H."/>
        </authorList>
    </citation>
    <scope>NUCLEOTIDE SEQUENCE</scope>
    <source>
        <strain evidence="2">Expedition CK06-06</strain>
    </source>
</reference>